<keyword evidence="4 5" id="KW-0055">Arginine biosynthesis</keyword>
<comment type="caution">
    <text evidence="8">The sequence shown here is derived from an EMBL/GenBank/DDBJ whole genome shotgun (WGS) entry which is preliminary data.</text>
</comment>
<dbReference type="Gene3D" id="1.20.200.10">
    <property type="entry name" value="Fumarase/aspartase (Central domain)"/>
    <property type="match status" value="1"/>
</dbReference>
<dbReference type="RefSeq" id="WP_212141346.1">
    <property type="nucleotide sequence ID" value="NZ_JAGSSW010000001.1"/>
</dbReference>
<dbReference type="PANTHER" id="PTHR43814:SF1">
    <property type="entry name" value="ARGININOSUCCINATE LYASE"/>
    <property type="match status" value="1"/>
</dbReference>
<dbReference type="Proteomes" id="UP000682951">
    <property type="component" value="Unassembled WGS sequence"/>
</dbReference>
<organism evidence="8 9">
    <name type="scientific">Campylobacter anatolicus</name>
    <dbReference type="NCBI Taxonomy" id="2829105"/>
    <lineage>
        <taxon>Bacteria</taxon>
        <taxon>Pseudomonadati</taxon>
        <taxon>Campylobacterota</taxon>
        <taxon>Epsilonproteobacteria</taxon>
        <taxon>Campylobacterales</taxon>
        <taxon>Campylobacteraceae</taxon>
        <taxon>Campylobacter</taxon>
    </lineage>
</organism>
<dbReference type="CDD" id="cd01359">
    <property type="entry name" value="Argininosuccinate_lyase"/>
    <property type="match status" value="1"/>
</dbReference>
<dbReference type="SUPFAM" id="SSF48557">
    <property type="entry name" value="L-aspartase-like"/>
    <property type="match status" value="1"/>
</dbReference>
<evidence type="ECO:0000259" key="6">
    <source>
        <dbReference type="Pfam" id="PF00206"/>
    </source>
</evidence>
<evidence type="ECO:0000256" key="2">
    <source>
        <dbReference type="ARBA" id="ARBA00004941"/>
    </source>
</evidence>
<evidence type="ECO:0000313" key="9">
    <source>
        <dbReference type="Proteomes" id="UP000682951"/>
    </source>
</evidence>
<evidence type="ECO:0000256" key="1">
    <source>
        <dbReference type="ARBA" id="ARBA00000985"/>
    </source>
</evidence>
<dbReference type="Pfam" id="PF14698">
    <property type="entry name" value="ASL_C2"/>
    <property type="match status" value="1"/>
</dbReference>
<dbReference type="PANTHER" id="PTHR43814">
    <property type="entry name" value="ARGININOSUCCINATE LYASE"/>
    <property type="match status" value="1"/>
</dbReference>
<dbReference type="InterPro" id="IPR022761">
    <property type="entry name" value="Fumarate_lyase_N"/>
</dbReference>
<dbReference type="PRINTS" id="PR00149">
    <property type="entry name" value="FUMRATELYASE"/>
</dbReference>
<protein>
    <recommendedName>
        <fullName evidence="3 5">Argininosuccinate lyase</fullName>
        <shortName evidence="5">ASAL</shortName>
        <ecNumber evidence="3 5">4.3.2.1</ecNumber>
    </recommendedName>
    <alternativeName>
        <fullName evidence="5">Arginosuccinase</fullName>
    </alternativeName>
</protein>
<proteinExistence type="inferred from homology"/>
<dbReference type="Pfam" id="PF00206">
    <property type="entry name" value="Lyase_1"/>
    <property type="match status" value="1"/>
</dbReference>
<keyword evidence="9" id="KW-1185">Reference proteome</keyword>
<dbReference type="PRINTS" id="PR00145">
    <property type="entry name" value="ARGSUCLYASE"/>
</dbReference>
<comment type="subcellular location">
    <subcellularLocation>
        <location evidence="5">Cytoplasm</location>
    </subcellularLocation>
</comment>
<keyword evidence="5" id="KW-0028">Amino-acid biosynthesis</keyword>
<dbReference type="GO" id="GO:0004056">
    <property type="term" value="F:argininosuccinate lyase activity"/>
    <property type="evidence" value="ECO:0007669"/>
    <property type="project" value="UniProtKB-EC"/>
</dbReference>
<comment type="similarity">
    <text evidence="5">Belongs to the lyase 1 family. Argininosuccinate lyase subfamily.</text>
</comment>
<dbReference type="InterPro" id="IPR008948">
    <property type="entry name" value="L-Aspartase-like"/>
</dbReference>
<dbReference type="NCBIfam" id="TIGR00838">
    <property type="entry name" value="argH"/>
    <property type="match status" value="1"/>
</dbReference>
<dbReference type="HAMAP" id="MF_00006">
    <property type="entry name" value="Arg_succ_lyase"/>
    <property type="match status" value="1"/>
</dbReference>
<dbReference type="InterPro" id="IPR024083">
    <property type="entry name" value="Fumarase/histidase_N"/>
</dbReference>
<dbReference type="Gene3D" id="1.10.275.10">
    <property type="entry name" value="Fumarase/aspartase (N-terminal domain)"/>
    <property type="match status" value="1"/>
</dbReference>
<gene>
    <name evidence="5 8" type="primary">argH</name>
    <name evidence="8" type="ORF">KDD93_00575</name>
</gene>
<dbReference type="InterPro" id="IPR009049">
    <property type="entry name" value="Argininosuccinate_lyase"/>
</dbReference>
<accession>A0ABS5HFM2</accession>
<dbReference type="InterPro" id="IPR029419">
    <property type="entry name" value="Arg_succ_lyase_C"/>
</dbReference>
<keyword evidence="5" id="KW-0963">Cytoplasm</keyword>
<evidence type="ECO:0000313" key="8">
    <source>
        <dbReference type="EMBL" id="MBR8463069.1"/>
    </source>
</evidence>
<evidence type="ECO:0000256" key="5">
    <source>
        <dbReference type="HAMAP-Rule" id="MF_00006"/>
    </source>
</evidence>
<evidence type="ECO:0000256" key="3">
    <source>
        <dbReference type="ARBA" id="ARBA00012338"/>
    </source>
</evidence>
<dbReference type="InterPro" id="IPR000362">
    <property type="entry name" value="Fumarate_lyase_fam"/>
</dbReference>
<comment type="pathway">
    <text evidence="2 5">Amino-acid biosynthesis; L-arginine biosynthesis; L-arginine from L-ornithine and carbamoyl phosphate: step 3/3.</text>
</comment>
<dbReference type="Gene3D" id="1.10.40.30">
    <property type="entry name" value="Fumarase/aspartase (C-terminal domain)"/>
    <property type="match status" value="1"/>
</dbReference>
<reference evidence="8 9" key="1">
    <citation type="submission" date="2021-04" db="EMBL/GenBank/DDBJ databases">
        <title>Molecular and phenotypic characterization and identification of bacterial isolates recovered from the Anatolian ground squirrels (Spermophilus xanthoprymnus) and which have the potential to form a new species in the Campylobacter genus.</title>
        <authorList>
            <person name="Aydin F."/>
            <person name="Abay S."/>
            <person name="Kayman T."/>
            <person name="Karakaya E."/>
            <person name="Mustak H.K."/>
            <person name="Mustak I.B."/>
            <person name="Bilgin N."/>
            <person name="Duzler A."/>
            <person name="Sahin O."/>
            <person name="Guran O."/>
            <person name="Saticioglu I.B."/>
        </authorList>
    </citation>
    <scope>NUCLEOTIDE SEQUENCE [LARGE SCALE GENOMIC DNA]</scope>
    <source>
        <strain evidence="9">faydin-G24</strain>
    </source>
</reference>
<dbReference type="EC" id="4.3.2.1" evidence="3 5"/>
<dbReference type="PROSITE" id="PS00163">
    <property type="entry name" value="FUMARATE_LYASES"/>
    <property type="match status" value="1"/>
</dbReference>
<feature type="domain" description="Argininosuccinate lyase C-terminal" evidence="7">
    <location>
        <begin position="366"/>
        <end position="430"/>
    </location>
</feature>
<name>A0ABS5HFM2_9BACT</name>
<feature type="domain" description="Fumarate lyase N-terminal" evidence="6">
    <location>
        <begin position="7"/>
        <end position="302"/>
    </location>
</feature>
<evidence type="ECO:0000256" key="4">
    <source>
        <dbReference type="ARBA" id="ARBA00022571"/>
    </source>
</evidence>
<comment type="catalytic activity">
    <reaction evidence="1 5">
        <text>2-(N(omega)-L-arginino)succinate = fumarate + L-arginine</text>
        <dbReference type="Rhea" id="RHEA:24020"/>
        <dbReference type="ChEBI" id="CHEBI:29806"/>
        <dbReference type="ChEBI" id="CHEBI:32682"/>
        <dbReference type="ChEBI" id="CHEBI:57472"/>
        <dbReference type="EC" id="4.3.2.1"/>
    </reaction>
</comment>
<dbReference type="InterPro" id="IPR020557">
    <property type="entry name" value="Fumarate_lyase_CS"/>
</dbReference>
<sequence length="476" mass="53139">MKKMWSGRFSEQSSKLLEEFNASIGFDKNLYHEDIAGSKAHAKMLGECGVLKRKEAEAIMAGLDAVLAEIKSGKFEFKVEDEDIHMAVEKRLSELIGSELGGKLHTARSRNDQVALDFRLFVMRQNLKISQEIYKFIITLTNLAKAHTDTLMPGYTHLQHAQPVSLAFHLLAYAFMFKRDYERFISSYERNNLSPLGSAALAGTPHPINREIVADELGFAGVTQNAMDSVSDRDFALEILFNISVLMTHTSRLCEELILWSSQEFGFITISDSYSTGSSIMPQKKNPDVCELIRGKTGRVNGNLIALLTTMKGLPLAYNKDMQEDKEGVFDSINAALSSVVILNEMLKEVKFNEQNMLKATQRGHLSATDLADYLVREKNVPFRTAHFITGKAVAMAESLGIDLSELNAKQLKNVDENLDANAVEFLNLNVSKEARKSAGGTANPSVLTQIKMLEAWFGEAEFKSNSKAWKEEKFK</sequence>
<dbReference type="EMBL" id="JAGSSW010000001">
    <property type="protein sequence ID" value="MBR8463069.1"/>
    <property type="molecule type" value="Genomic_DNA"/>
</dbReference>
<evidence type="ECO:0000259" key="7">
    <source>
        <dbReference type="Pfam" id="PF14698"/>
    </source>
</evidence>
<keyword evidence="5 8" id="KW-0456">Lyase</keyword>